<name>A0A8H7DLZ4_PLEOS</name>
<dbReference type="OrthoDB" id="103819at2759"/>
<dbReference type="GeneID" id="59380250"/>
<dbReference type="VEuPathDB" id="FungiDB:PC9H_010432"/>
<evidence type="ECO:0000313" key="2">
    <source>
        <dbReference type="Proteomes" id="UP000623687"/>
    </source>
</evidence>
<dbReference type="AlphaFoldDB" id="A0A8H7DLZ4"/>
<comment type="caution">
    <text evidence="1">The sequence shown here is derived from an EMBL/GenBank/DDBJ whole genome shotgun (WGS) entry which is preliminary data.</text>
</comment>
<dbReference type="EMBL" id="JACETU010000008">
    <property type="protein sequence ID" value="KAF7422276.1"/>
    <property type="molecule type" value="Genomic_DNA"/>
</dbReference>
<keyword evidence="2" id="KW-1185">Reference proteome</keyword>
<evidence type="ECO:0000313" key="1">
    <source>
        <dbReference type="EMBL" id="KAF7422276.1"/>
    </source>
</evidence>
<dbReference type="Proteomes" id="UP000623687">
    <property type="component" value="Unassembled WGS sequence"/>
</dbReference>
<dbReference type="RefSeq" id="XP_036627308.1">
    <property type="nucleotide sequence ID" value="XM_036779925.1"/>
</dbReference>
<accession>A0A8H7DLZ4</accession>
<gene>
    <name evidence="1" type="ORF">PC9H_010432</name>
</gene>
<reference evidence="1" key="1">
    <citation type="submission" date="2019-07" db="EMBL/GenBank/DDBJ databases">
        <authorList>
            <person name="Palmer J.M."/>
        </authorList>
    </citation>
    <scope>NUCLEOTIDE SEQUENCE</scope>
    <source>
        <strain evidence="1">PC9</strain>
    </source>
</reference>
<organism evidence="1 2">
    <name type="scientific">Pleurotus ostreatus</name>
    <name type="common">Oyster mushroom</name>
    <name type="synonym">White-rot fungus</name>
    <dbReference type="NCBI Taxonomy" id="5322"/>
    <lineage>
        <taxon>Eukaryota</taxon>
        <taxon>Fungi</taxon>
        <taxon>Dikarya</taxon>
        <taxon>Basidiomycota</taxon>
        <taxon>Agaricomycotina</taxon>
        <taxon>Agaricomycetes</taxon>
        <taxon>Agaricomycetidae</taxon>
        <taxon>Agaricales</taxon>
        <taxon>Pleurotineae</taxon>
        <taxon>Pleurotaceae</taxon>
        <taxon>Pleurotus</taxon>
    </lineage>
</organism>
<sequence length="150" mass="16519">MSKSLEAAALMIAKEVVDNGEWALCWFANVQATTHLPQADAWHADIHFIAHLLSRLPNVQGPMELRDLFSLATSSTSPERVLQLTESPMITLAKGDTLVHIQPTAIAFWEKLGSGPKGGKKDVTAYTLFQEVDKSHHSSVANWLRNLSSE</sequence>
<proteinExistence type="predicted"/>
<protein>
    <submittedName>
        <fullName evidence="1">Uncharacterized protein</fullName>
    </submittedName>
</protein>